<feature type="transmembrane region" description="Helical" evidence="1">
    <location>
        <begin position="316"/>
        <end position="340"/>
    </location>
</feature>
<organism evidence="3 4">
    <name type="scientific">Bosea caraganae</name>
    <dbReference type="NCBI Taxonomy" id="2763117"/>
    <lineage>
        <taxon>Bacteria</taxon>
        <taxon>Pseudomonadati</taxon>
        <taxon>Pseudomonadota</taxon>
        <taxon>Alphaproteobacteria</taxon>
        <taxon>Hyphomicrobiales</taxon>
        <taxon>Boseaceae</taxon>
        <taxon>Bosea</taxon>
    </lineage>
</organism>
<feature type="transmembrane region" description="Helical" evidence="1">
    <location>
        <begin position="197"/>
        <end position="217"/>
    </location>
</feature>
<keyword evidence="1" id="KW-0472">Membrane</keyword>
<comment type="caution">
    <text evidence="3">The sequence shown here is derived from an EMBL/GenBank/DDBJ whole genome shotgun (WGS) entry which is preliminary data.</text>
</comment>
<gene>
    <name evidence="3" type="ORF">DWE98_06745</name>
</gene>
<dbReference type="PANTHER" id="PTHR35342:SF5">
    <property type="entry name" value="TRICARBOXYLIC TRANSPORT PROTEIN"/>
    <property type="match status" value="1"/>
</dbReference>
<dbReference type="RefSeq" id="WP_114828398.1">
    <property type="nucleotide sequence ID" value="NZ_QQTO01000037.1"/>
</dbReference>
<dbReference type="Proteomes" id="UP000255207">
    <property type="component" value="Unassembled WGS sequence"/>
</dbReference>
<evidence type="ECO:0000313" key="3">
    <source>
        <dbReference type="EMBL" id="RDJ28273.1"/>
    </source>
</evidence>
<evidence type="ECO:0000259" key="2">
    <source>
        <dbReference type="Pfam" id="PF01970"/>
    </source>
</evidence>
<keyword evidence="4" id="KW-1185">Reference proteome</keyword>
<dbReference type="PANTHER" id="PTHR35342">
    <property type="entry name" value="TRICARBOXYLIC TRANSPORT PROTEIN"/>
    <property type="match status" value="1"/>
</dbReference>
<feature type="transmembrane region" description="Helical" evidence="1">
    <location>
        <begin position="20"/>
        <end position="46"/>
    </location>
</feature>
<feature type="transmembrane region" description="Helical" evidence="1">
    <location>
        <begin position="251"/>
        <end position="280"/>
    </location>
</feature>
<dbReference type="InterPro" id="IPR002823">
    <property type="entry name" value="DUF112_TM"/>
</dbReference>
<proteinExistence type="predicted"/>
<evidence type="ECO:0000256" key="1">
    <source>
        <dbReference type="SAM" id="Phobius"/>
    </source>
</evidence>
<keyword evidence="1" id="KW-0812">Transmembrane</keyword>
<sequence length="502" mass="52571">MEGFLNASLAVMSPSTLPFLVGGTALGVLLGAIPGVTGAMGIALLLPLTFYMTVNNALTLMVSMYVGAIAGGLVTAILLRIPGEPSSIVTTFDGNPMARKGQPGKALGYAVGASLFGGLVSWVALVALTYPLSEIAVRLRPFDLLALVMMALVLIAALGQGSIIKGLISGLLGILVSMPGTDPSAGNLRLTFGIHDLDAGFSTLAVLIGAYAVAQVMSDLIEVERKVETVETTMGSMWITMREWKEQGWNLIRSSVIGTWVGIMPGIGATVGSLVAYTVAKTSSSTPEKFGTGHPAGIVASECGNNATVGGALVPLIAMGIPGSVTDVFLLAALVIHGLQPGPLLFNQHPEIVYVIFAACLISHFVLFVIMTAGIRYLIKLMTVPVWYLFPIILLFCVIGAFADNNRVFDVFIMLAFAVVGFAMEKAGFSLGAFVIGFVLGPITEKSLRAGLTLSDGSYLDILMHPISGICMVLSAGMFIWSLRSQHKLNKLAMSQANEAAA</sequence>
<dbReference type="OrthoDB" id="9806425at2"/>
<evidence type="ECO:0000313" key="4">
    <source>
        <dbReference type="Proteomes" id="UP000255207"/>
    </source>
</evidence>
<name>A0A370LAD8_9HYPH</name>
<reference evidence="4" key="1">
    <citation type="submission" date="2018-07" db="EMBL/GenBank/DDBJ databases">
        <authorList>
            <person name="Safronova V.I."/>
            <person name="Chirak E.R."/>
            <person name="Sazanova A.L."/>
        </authorList>
    </citation>
    <scope>NUCLEOTIDE SEQUENCE [LARGE SCALE GENOMIC DNA]</scope>
    <source>
        <strain evidence="4">RCAM04685</strain>
    </source>
</reference>
<feature type="transmembrane region" description="Helical" evidence="1">
    <location>
        <begin position="385"/>
        <end position="403"/>
    </location>
</feature>
<feature type="transmembrane region" description="Helical" evidence="1">
    <location>
        <begin position="144"/>
        <end position="177"/>
    </location>
</feature>
<accession>A0A370LAD8</accession>
<feature type="transmembrane region" description="Helical" evidence="1">
    <location>
        <begin position="352"/>
        <end position="379"/>
    </location>
</feature>
<feature type="transmembrane region" description="Helical" evidence="1">
    <location>
        <begin position="463"/>
        <end position="483"/>
    </location>
</feature>
<dbReference type="Pfam" id="PF01970">
    <property type="entry name" value="TctA"/>
    <property type="match status" value="1"/>
</dbReference>
<feature type="domain" description="DUF112" evidence="2">
    <location>
        <begin position="19"/>
        <end position="435"/>
    </location>
</feature>
<protein>
    <recommendedName>
        <fullName evidence="2">DUF112 domain-containing protein</fullName>
    </recommendedName>
</protein>
<dbReference type="AlphaFoldDB" id="A0A370LAD8"/>
<keyword evidence="1" id="KW-1133">Transmembrane helix</keyword>
<feature type="transmembrane region" description="Helical" evidence="1">
    <location>
        <begin position="106"/>
        <end position="132"/>
    </location>
</feature>
<feature type="transmembrane region" description="Helical" evidence="1">
    <location>
        <begin position="58"/>
        <end position="79"/>
    </location>
</feature>
<feature type="transmembrane region" description="Helical" evidence="1">
    <location>
        <begin position="415"/>
        <end position="443"/>
    </location>
</feature>
<dbReference type="EMBL" id="QQTP01000002">
    <property type="protein sequence ID" value="RDJ28273.1"/>
    <property type="molecule type" value="Genomic_DNA"/>
</dbReference>